<feature type="non-terminal residue" evidence="7">
    <location>
        <position position="210"/>
    </location>
</feature>
<dbReference type="EMBL" id="GEBQ01008230">
    <property type="protein sequence ID" value="JAT31747.1"/>
    <property type="molecule type" value="Transcribed_RNA"/>
</dbReference>
<dbReference type="InterPro" id="IPR029058">
    <property type="entry name" value="AB_hydrolase_fold"/>
</dbReference>
<comment type="subcellular location">
    <subcellularLocation>
        <location evidence="1">Secreted</location>
    </subcellularLocation>
</comment>
<dbReference type="Gene3D" id="3.40.50.1820">
    <property type="entry name" value="alpha/beta hydrolase"/>
    <property type="match status" value="1"/>
</dbReference>
<evidence type="ECO:0000256" key="1">
    <source>
        <dbReference type="ARBA" id="ARBA00004613"/>
    </source>
</evidence>
<evidence type="ECO:0000256" key="4">
    <source>
        <dbReference type="RuleBase" id="RU004262"/>
    </source>
</evidence>
<feature type="domain" description="Lipase" evidence="6">
    <location>
        <begin position="31"/>
        <end position="210"/>
    </location>
</feature>
<dbReference type="GO" id="GO:0017171">
    <property type="term" value="F:serine hydrolase activity"/>
    <property type="evidence" value="ECO:0007669"/>
    <property type="project" value="TreeGrafter"/>
</dbReference>
<keyword evidence="5" id="KW-0732">Signal</keyword>
<proteinExistence type="inferred from homology"/>
<comment type="similarity">
    <text evidence="2 4">Belongs to the AB hydrolase superfamily. Lipase family.</text>
</comment>
<dbReference type="SUPFAM" id="SSF53474">
    <property type="entry name" value="alpha/beta-Hydrolases"/>
    <property type="match status" value="1"/>
</dbReference>
<gene>
    <name evidence="7" type="ORF">g.2825</name>
</gene>
<evidence type="ECO:0000256" key="5">
    <source>
        <dbReference type="SAM" id="SignalP"/>
    </source>
</evidence>
<evidence type="ECO:0000256" key="3">
    <source>
        <dbReference type="ARBA" id="ARBA00022525"/>
    </source>
</evidence>
<feature type="chain" id="PRO_5008587926" description="Lipase domain-containing protein" evidence="5">
    <location>
        <begin position="33"/>
        <end position="210"/>
    </location>
</feature>
<reference evidence="7" key="1">
    <citation type="submission" date="2015-11" db="EMBL/GenBank/DDBJ databases">
        <title>De novo transcriptome assembly of four potential Pierce s Disease insect vectors from Arizona vineyards.</title>
        <authorList>
            <person name="Tassone E.E."/>
        </authorList>
    </citation>
    <scope>NUCLEOTIDE SEQUENCE</scope>
</reference>
<dbReference type="Pfam" id="PF00151">
    <property type="entry name" value="Lipase"/>
    <property type="match status" value="1"/>
</dbReference>
<evidence type="ECO:0000256" key="2">
    <source>
        <dbReference type="ARBA" id="ARBA00010701"/>
    </source>
</evidence>
<accession>A0A1B6M732</accession>
<dbReference type="GO" id="GO:0016042">
    <property type="term" value="P:lipid catabolic process"/>
    <property type="evidence" value="ECO:0007669"/>
    <property type="project" value="TreeGrafter"/>
</dbReference>
<feature type="signal peptide" evidence="5">
    <location>
        <begin position="1"/>
        <end position="32"/>
    </location>
</feature>
<dbReference type="PANTHER" id="PTHR11610">
    <property type="entry name" value="LIPASE"/>
    <property type="match status" value="1"/>
</dbReference>
<dbReference type="InterPro" id="IPR013818">
    <property type="entry name" value="Lipase"/>
</dbReference>
<evidence type="ECO:0000259" key="6">
    <source>
        <dbReference type="Pfam" id="PF00151"/>
    </source>
</evidence>
<dbReference type="AlphaFoldDB" id="A0A1B6M732"/>
<dbReference type="GO" id="GO:0016298">
    <property type="term" value="F:lipase activity"/>
    <property type="evidence" value="ECO:0007669"/>
    <property type="project" value="InterPro"/>
</dbReference>
<evidence type="ECO:0000313" key="7">
    <source>
        <dbReference type="EMBL" id="JAT31747.1"/>
    </source>
</evidence>
<dbReference type="PANTHER" id="PTHR11610:SF173">
    <property type="entry name" value="LIPASE DOMAIN-CONTAINING PROTEIN-RELATED"/>
    <property type="match status" value="1"/>
</dbReference>
<name>A0A1B6M732_9HEMI</name>
<organism evidence="7">
    <name type="scientific">Graphocephala atropunctata</name>
    <dbReference type="NCBI Taxonomy" id="36148"/>
    <lineage>
        <taxon>Eukaryota</taxon>
        <taxon>Metazoa</taxon>
        <taxon>Ecdysozoa</taxon>
        <taxon>Arthropoda</taxon>
        <taxon>Hexapoda</taxon>
        <taxon>Insecta</taxon>
        <taxon>Pterygota</taxon>
        <taxon>Neoptera</taxon>
        <taxon>Paraneoptera</taxon>
        <taxon>Hemiptera</taxon>
        <taxon>Auchenorrhyncha</taxon>
        <taxon>Membracoidea</taxon>
        <taxon>Cicadellidae</taxon>
        <taxon>Cicadellinae</taxon>
        <taxon>Cicadellini</taxon>
        <taxon>Graphocephala</taxon>
    </lineage>
</organism>
<sequence length="210" mass="22430">PAMTPGPAARAVCACALLSWLTWISHLAVTEASPTTAAPSLQPKPNITFYIYPNPEHADSPVIDEIEAIIPSHPLTVVFHGFKGDHTARSMESIKQALLMSGVSNVVVVDWGPLADAPHQTALGAYHHVRDMGVPAAADLAAQWLRDVMEHRDILPSQIHLVGFSLGAHVVGVVGHLFNSSLGRISGLDPPHFGFEHTAAELRLDATDAQ</sequence>
<protein>
    <recommendedName>
        <fullName evidence="6">Lipase domain-containing protein</fullName>
    </recommendedName>
</protein>
<dbReference type="GO" id="GO:0005615">
    <property type="term" value="C:extracellular space"/>
    <property type="evidence" value="ECO:0007669"/>
    <property type="project" value="TreeGrafter"/>
</dbReference>
<feature type="non-terminal residue" evidence="7">
    <location>
        <position position="1"/>
    </location>
</feature>
<keyword evidence="3" id="KW-0964">Secreted</keyword>
<dbReference type="InterPro" id="IPR000734">
    <property type="entry name" value="TAG_lipase"/>
</dbReference>